<feature type="region of interest" description="Disordered" evidence="2">
    <location>
        <begin position="47"/>
        <end position="68"/>
    </location>
</feature>
<accession>A0ABQ5N6Z8</accession>
<gene>
    <name evidence="4" type="primary">srta</name>
    <name evidence="4" type="ORF">bsdE14_23260</name>
</gene>
<proteinExistence type="predicted"/>
<evidence type="ECO:0000256" key="3">
    <source>
        <dbReference type="SAM" id="Phobius"/>
    </source>
</evidence>
<feature type="transmembrane region" description="Helical" evidence="3">
    <location>
        <begin position="6"/>
        <end position="26"/>
    </location>
</feature>
<keyword evidence="5" id="KW-1185">Reference proteome</keyword>
<evidence type="ECO:0000313" key="4">
    <source>
        <dbReference type="EMBL" id="GLC30916.1"/>
    </source>
</evidence>
<reference evidence="4 5" key="1">
    <citation type="journal article" date="2024" name="Int. J. Syst. Evol. Microbiol.">
        <title>Clostridium omnivorum sp. nov., isolated from anoxic soil under the treatment of reductive soil disinfestation.</title>
        <authorList>
            <person name="Ueki A."/>
            <person name="Tonouchi A."/>
            <person name="Kaku N."/>
            <person name="Honma S."/>
            <person name="Ueki K."/>
        </authorList>
    </citation>
    <scope>NUCLEOTIDE SEQUENCE [LARGE SCALE GENOMIC DNA]</scope>
    <source>
        <strain evidence="4 5">E14</strain>
    </source>
</reference>
<sequence length="198" mass="21977">MKKKIIGIAMIVVGITIIGTAFFMRYSAERKQKSMIDAFEKTLENVDKGADSNNKNENSPSQKPPEDVKGAIGIMRIPKIDLKVAIGEGVDNETLKFTVGHFEGTAMPGEKGNFCVAGHRSYTYSEYFNRLDEVKNGDEIIVQTKKGEFKYKVYDTKVVEPSEVSVLDPTKDSTLTLVTCTPVRVATHRLIVKARLVT</sequence>
<evidence type="ECO:0000256" key="1">
    <source>
        <dbReference type="ARBA" id="ARBA00022801"/>
    </source>
</evidence>
<dbReference type="Pfam" id="PF04203">
    <property type="entry name" value="Sortase"/>
    <property type="match status" value="1"/>
</dbReference>
<dbReference type="RefSeq" id="WP_264850192.1">
    <property type="nucleotide sequence ID" value="NZ_BRXR01000001.1"/>
</dbReference>
<name>A0ABQ5N6Z8_9CLOT</name>
<organism evidence="4 5">
    <name type="scientific">Clostridium omnivorum</name>
    <dbReference type="NCBI Taxonomy" id="1604902"/>
    <lineage>
        <taxon>Bacteria</taxon>
        <taxon>Bacillati</taxon>
        <taxon>Bacillota</taxon>
        <taxon>Clostridia</taxon>
        <taxon>Eubacteriales</taxon>
        <taxon>Clostridiaceae</taxon>
        <taxon>Clostridium</taxon>
    </lineage>
</organism>
<keyword evidence="1" id="KW-0378">Hydrolase</keyword>
<keyword evidence="3" id="KW-1133">Transmembrane helix</keyword>
<feature type="compositionally biased region" description="Polar residues" evidence="2">
    <location>
        <begin position="51"/>
        <end position="61"/>
    </location>
</feature>
<dbReference type="EMBL" id="BRXR01000001">
    <property type="protein sequence ID" value="GLC30916.1"/>
    <property type="molecule type" value="Genomic_DNA"/>
</dbReference>
<dbReference type="Gene3D" id="2.40.260.10">
    <property type="entry name" value="Sortase"/>
    <property type="match status" value="1"/>
</dbReference>
<dbReference type="CDD" id="cd06166">
    <property type="entry name" value="Sortase_D_2"/>
    <property type="match status" value="1"/>
</dbReference>
<dbReference type="Proteomes" id="UP001208567">
    <property type="component" value="Unassembled WGS sequence"/>
</dbReference>
<dbReference type="InterPro" id="IPR042000">
    <property type="entry name" value="Sortase_D_2"/>
</dbReference>
<protein>
    <submittedName>
        <fullName evidence="4">Sortase</fullName>
    </submittedName>
</protein>
<dbReference type="NCBIfam" id="TIGR01076">
    <property type="entry name" value="sortase_fam"/>
    <property type="match status" value="1"/>
</dbReference>
<keyword evidence="3" id="KW-0812">Transmembrane</keyword>
<comment type="caution">
    <text evidence="4">The sequence shown here is derived from an EMBL/GenBank/DDBJ whole genome shotgun (WGS) entry which is preliminary data.</text>
</comment>
<evidence type="ECO:0000256" key="2">
    <source>
        <dbReference type="SAM" id="MobiDB-lite"/>
    </source>
</evidence>
<dbReference type="SUPFAM" id="SSF63817">
    <property type="entry name" value="Sortase"/>
    <property type="match status" value="1"/>
</dbReference>
<dbReference type="InterPro" id="IPR005754">
    <property type="entry name" value="Sortase"/>
</dbReference>
<dbReference type="InterPro" id="IPR023365">
    <property type="entry name" value="Sortase_dom-sf"/>
</dbReference>
<evidence type="ECO:0000313" key="5">
    <source>
        <dbReference type="Proteomes" id="UP001208567"/>
    </source>
</evidence>
<keyword evidence="3" id="KW-0472">Membrane</keyword>